<dbReference type="Pfam" id="PF07841">
    <property type="entry name" value="DM4_12"/>
    <property type="match status" value="1"/>
</dbReference>
<gene>
    <name evidence="2" type="primary">LOC107274887</name>
</gene>
<evidence type="ECO:0000313" key="1">
    <source>
        <dbReference type="Proteomes" id="UP000694920"/>
    </source>
</evidence>
<name>A0AAJ7CGV7_CEPCN</name>
<dbReference type="AlphaFoldDB" id="A0AAJ7CGV7"/>
<protein>
    <submittedName>
        <fullName evidence="2">Uncharacterized protein LOC107274887</fullName>
    </submittedName>
</protein>
<sequence>MSPRDISIVLCLLNFYFNARIKVSTQSVQFLNTTIERSRRELDETKRFLIFPQGSNVQLIYCMTIGTYTKPQGVFTMGVTAGLAWPLPHKDSVPYRKPAEVYHRRSRRELYHKIELMLKTQGKDGKACVLKAICNAAKRDKSDLGTRSFMREILHSIFTLPEGSYDDDPKTEYERAKIADCDRMYPSCQEIL</sequence>
<dbReference type="InterPro" id="IPR006631">
    <property type="entry name" value="DM4_12"/>
</dbReference>
<dbReference type="RefSeq" id="XP_015609928.1">
    <property type="nucleotide sequence ID" value="XM_015754442.2"/>
</dbReference>
<dbReference type="PANTHER" id="PTHR21398:SF1">
    <property type="entry name" value="FI03705P"/>
    <property type="match status" value="1"/>
</dbReference>
<dbReference type="GeneID" id="107274887"/>
<organism evidence="1 2">
    <name type="scientific">Cephus cinctus</name>
    <name type="common">Wheat stem sawfly</name>
    <dbReference type="NCBI Taxonomy" id="211228"/>
    <lineage>
        <taxon>Eukaryota</taxon>
        <taxon>Metazoa</taxon>
        <taxon>Ecdysozoa</taxon>
        <taxon>Arthropoda</taxon>
        <taxon>Hexapoda</taxon>
        <taxon>Insecta</taxon>
        <taxon>Pterygota</taxon>
        <taxon>Neoptera</taxon>
        <taxon>Endopterygota</taxon>
        <taxon>Hymenoptera</taxon>
        <taxon>Cephoidea</taxon>
        <taxon>Cephidae</taxon>
        <taxon>Cephus</taxon>
    </lineage>
</organism>
<keyword evidence="1" id="KW-1185">Reference proteome</keyword>
<dbReference type="KEGG" id="ccin:107274887"/>
<proteinExistence type="predicted"/>
<reference evidence="2" key="1">
    <citation type="submission" date="2025-08" db="UniProtKB">
        <authorList>
            <consortium name="RefSeq"/>
        </authorList>
    </citation>
    <scope>IDENTIFICATION</scope>
</reference>
<accession>A0AAJ7CGV7</accession>
<dbReference type="Proteomes" id="UP000694920">
    <property type="component" value="Unplaced"/>
</dbReference>
<evidence type="ECO:0000313" key="2">
    <source>
        <dbReference type="RefSeq" id="XP_015609928.1"/>
    </source>
</evidence>
<dbReference type="SMART" id="SM00718">
    <property type="entry name" value="DM4_12"/>
    <property type="match status" value="1"/>
</dbReference>
<dbReference type="PANTHER" id="PTHR21398">
    <property type="entry name" value="AGAP007094-PA"/>
    <property type="match status" value="1"/>
</dbReference>